<dbReference type="SUPFAM" id="SSF46785">
    <property type="entry name" value="Winged helix' DNA-binding domain"/>
    <property type="match status" value="1"/>
</dbReference>
<dbReference type="Proteomes" id="UP000061362">
    <property type="component" value="Chromosome"/>
</dbReference>
<dbReference type="Proteomes" id="UP000056255">
    <property type="component" value="Chromosome"/>
</dbReference>
<evidence type="ECO:0000313" key="8">
    <source>
        <dbReference type="Proteomes" id="UP000029084"/>
    </source>
</evidence>
<organism evidence="2 8">
    <name type="scientific">Metallosphaera sedula</name>
    <dbReference type="NCBI Taxonomy" id="43687"/>
    <lineage>
        <taxon>Archaea</taxon>
        <taxon>Thermoproteota</taxon>
        <taxon>Thermoprotei</taxon>
        <taxon>Sulfolobales</taxon>
        <taxon>Sulfolobaceae</taxon>
        <taxon>Metallosphaera</taxon>
    </lineage>
</organism>
<dbReference type="Proteomes" id="UP000029084">
    <property type="component" value="Chromosome"/>
</dbReference>
<dbReference type="OMA" id="YIEMDEN"/>
<evidence type="ECO:0000313" key="3">
    <source>
        <dbReference type="EMBL" id="AKV73365.1"/>
    </source>
</evidence>
<evidence type="ECO:0000313" key="10">
    <source>
        <dbReference type="Proteomes" id="UP000061362"/>
    </source>
</evidence>
<dbReference type="InterPro" id="IPR017009">
    <property type="entry name" value="UCP032840"/>
</dbReference>
<name>A0A088E235_9CREN</name>
<dbReference type="EMBL" id="CP012176">
    <property type="protein sequence ID" value="AKV82344.1"/>
    <property type="molecule type" value="Genomic_DNA"/>
</dbReference>
<evidence type="ECO:0000313" key="9">
    <source>
        <dbReference type="Proteomes" id="UP000056255"/>
    </source>
</evidence>
<evidence type="ECO:0000313" key="7">
    <source>
        <dbReference type="EMBL" id="AKV82344.1"/>
    </source>
</evidence>
<dbReference type="AlphaFoldDB" id="A0A088E235"/>
<accession>A0A088E235</accession>
<reference evidence="2 8" key="1">
    <citation type="journal article" date="2014" name="J. Bacteriol.">
        <title>Role of an Archaeal PitA Transporter in the Copper and Arsenic Resistance of Metallosphaera sedula, an Extreme Thermoacidophile.</title>
        <authorList>
            <person name="McCarthy S."/>
            <person name="Ai C."/>
            <person name="Wheaton G."/>
            <person name="Tevatia R."/>
            <person name="Eckrich V."/>
            <person name="Kelly R."/>
            <person name="Blum P."/>
        </authorList>
    </citation>
    <scope>NUCLEOTIDE SEQUENCE [LARGE SCALE GENOMIC DNA]</scope>
    <source>
        <strain evidence="2 8">CuR1</strain>
    </source>
</reference>
<keyword evidence="1" id="KW-0175">Coiled coil</keyword>
<dbReference type="GeneID" id="97614771"/>
<proteinExistence type="predicted"/>
<dbReference type="InterPro" id="IPR036388">
    <property type="entry name" value="WH-like_DNA-bd_sf"/>
</dbReference>
<dbReference type="EMBL" id="CP012173">
    <property type="protein sequence ID" value="AKV75609.1"/>
    <property type="molecule type" value="Genomic_DNA"/>
</dbReference>
<dbReference type="Proteomes" id="UP000068832">
    <property type="component" value="Chromosome"/>
</dbReference>
<evidence type="ECO:0000313" key="2">
    <source>
        <dbReference type="EMBL" id="AIM26356.1"/>
    </source>
</evidence>
<evidence type="ECO:0000313" key="11">
    <source>
        <dbReference type="Proteomes" id="UP000062398"/>
    </source>
</evidence>
<feature type="coiled-coil region" evidence="1">
    <location>
        <begin position="74"/>
        <end position="101"/>
    </location>
</feature>
<evidence type="ECO:0000313" key="6">
    <source>
        <dbReference type="EMBL" id="AKV80100.1"/>
    </source>
</evidence>
<reference evidence="10 11" key="2">
    <citation type="journal article" date="2015" name="Genome Announc.">
        <title>Complete Genome Sequences of Evolved Arsenate-Resistant Metallosphaera sedula Strains.</title>
        <authorList>
            <person name="Ai C."/>
            <person name="McCarthy S."/>
            <person name="Schackwitz W."/>
            <person name="Martin J."/>
            <person name="Lipzen A."/>
            <person name="Blum P."/>
        </authorList>
    </citation>
    <scope>NUCLEOTIDE SEQUENCE [LARGE SCALE GENOMIC DNA]</scope>
    <source>
        <strain evidence="5 11">ARS120-1</strain>
        <strain evidence="6 10">ARS120-2</strain>
        <strain evidence="3 13">ARS50-1</strain>
        <strain evidence="4 12">ARS50-2</strain>
    </source>
</reference>
<dbReference type="RefSeq" id="WP_011921337.1">
    <property type="nucleotide sequence ID" value="NZ_AP019770.1"/>
</dbReference>
<gene>
    <name evidence="2" type="ORF">HA72_0192</name>
    <name evidence="3" type="ORF">MsedA_0204</name>
    <name evidence="4" type="ORF">MsedB_0204</name>
    <name evidence="5" type="ORF">MsedC_0203</name>
    <name evidence="6" type="ORF">MsedD_0204</name>
    <name evidence="7" type="ORF">MsedE_0204</name>
</gene>
<dbReference type="OrthoDB" id="41721at2157"/>
<dbReference type="EMBL" id="CP012174">
    <property type="protein sequence ID" value="AKV77855.1"/>
    <property type="molecule type" value="Genomic_DNA"/>
</dbReference>
<dbReference type="EMBL" id="CP012172">
    <property type="protein sequence ID" value="AKV73365.1"/>
    <property type="molecule type" value="Genomic_DNA"/>
</dbReference>
<protein>
    <recommendedName>
        <fullName evidence="14">Winged helix-turn-helix transcriptional regulator</fullName>
    </recommendedName>
</protein>
<dbReference type="InterPro" id="IPR036390">
    <property type="entry name" value="WH_DNA-bd_sf"/>
</dbReference>
<dbReference type="Gene3D" id="1.10.10.10">
    <property type="entry name" value="Winged helix-like DNA-binding domain superfamily/Winged helix DNA-binding domain"/>
    <property type="match status" value="1"/>
</dbReference>
<dbReference type="PIRSF" id="PIRSF032840">
    <property type="entry name" value="UCP032840"/>
    <property type="match status" value="1"/>
</dbReference>
<dbReference type="EMBL" id="CP012175">
    <property type="protein sequence ID" value="AKV80100.1"/>
    <property type="molecule type" value="Genomic_DNA"/>
</dbReference>
<dbReference type="PATRIC" id="fig|43687.5.peg.197"/>
<evidence type="ECO:0000313" key="13">
    <source>
        <dbReference type="Proteomes" id="UP000068832"/>
    </source>
</evidence>
<evidence type="ECO:0000313" key="4">
    <source>
        <dbReference type="EMBL" id="AKV75609.1"/>
    </source>
</evidence>
<dbReference type="Proteomes" id="UP000062398">
    <property type="component" value="Chromosome"/>
</dbReference>
<evidence type="ECO:0000256" key="1">
    <source>
        <dbReference type="SAM" id="Coils"/>
    </source>
</evidence>
<evidence type="ECO:0008006" key="14">
    <source>
        <dbReference type="Google" id="ProtNLM"/>
    </source>
</evidence>
<evidence type="ECO:0000313" key="5">
    <source>
        <dbReference type="EMBL" id="AKV77855.1"/>
    </source>
</evidence>
<dbReference type="EMBL" id="CP008822">
    <property type="protein sequence ID" value="AIM26356.1"/>
    <property type="molecule type" value="Genomic_DNA"/>
</dbReference>
<dbReference type="Pfam" id="PF13412">
    <property type="entry name" value="HTH_24"/>
    <property type="match status" value="1"/>
</dbReference>
<sequence length="104" mass="11984">MELTPRLQDIVNIIRNKGEINIQDIALFLKVSPKTAKGYVRELVRLGYVSMDESGNVKLILASENPIERITKIVEIHEGEISMLRKQIEELREELQKLKKRGKS</sequence>
<evidence type="ECO:0000313" key="12">
    <source>
        <dbReference type="Proteomes" id="UP000062475"/>
    </source>
</evidence>
<dbReference type="Proteomes" id="UP000062475">
    <property type="component" value="Chromosome"/>
</dbReference>
<reference evidence="7 9" key="3">
    <citation type="submission" date="2015-07" db="EMBL/GenBank/DDBJ databases">
        <title>Physiological, transcriptional responses and genome re-sequencing of acid resistant extremely thermoacidophilic Metallosphaera sedula SARC-M1.</title>
        <authorList>
            <person name="Ai C."/>
            <person name="McCarthy S."/>
            <person name="Eckrich V."/>
            <person name="Rudrappa D."/>
            <person name="Qiu G."/>
            <person name="Blum P."/>
        </authorList>
    </citation>
    <scope>NUCLEOTIDE SEQUENCE [LARGE SCALE GENOMIC DNA]</scope>
    <source>
        <strain evidence="7 9">SARC-M1</strain>
    </source>
</reference>